<dbReference type="Gene3D" id="1.10.287.130">
    <property type="match status" value="1"/>
</dbReference>
<dbReference type="AlphaFoldDB" id="A0A5B2VX57"/>
<dbReference type="SMART" id="SM00387">
    <property type="entry name" value="HATPase_c"/>
    <property type="match status" value="1"/>
</dbReference>
<keyword evidence="4" id="KW-0808">Transferase</keyword>
<keyword evidence="7" id="KW-1133">Transmembrane helix</keyword>
<name>A0A5B2VX57_9BACT</name>
<dbReference type="PANTHER" id="PTHR43711:SF26">
    <property type="entry name" value="SENSOR HISTIDINE KINASE RCSC"/>
    <property type="match status" value="1"/>
</dbReference>
<dbReference type="CDD" id="cd00082">
    <property type="entry name" value="HisKA"/>
    <property type="match status" value="1"/>
</dbReference>
<dbReference type="PROSITE" id="PS50109">
    <property type="entry name" value="HIS_KIN"/>
    <property type="match status" value="1"/>
</dbReference>
<dbReference type="RefSeq" id="WP_149837461.1">
    <property type="nucleotide sequence ID" value="NZ_VUOC01000002.1"/>
</dbReference>
<dbReference type="PRINTS" id="PR00344">
    <property type="entry name" value="BCTRLSENSOR"/>
</dbReference>
<dbReference type="EMBL" id="VUOC01000002">
    <property type="protein sequence ID" value="KAA2242589.1"/>
    <property type="molecule type" value="Genomic_DNA"/>
</dbReference>
<dbReference type="PANTHER" id="PTHR43711">
    <property type="entry name" value="TWO-COMPONENT HISTIDINE KINASE"/>
    <property type="match status" value="1"/>
</dbReference>
<dbReference type="InterPro" id="IPR003594">
    <property type="entry name" value="HATPase_dom"/>
</dbReference>
<evidence type="ECO:0000313" key="10">
    <source>
        <dbReference type="Proteomes" id="UP000324611"/>
    </source>
</evidence>
<feature type="transmembrane region" description="Helical" evidence="7">
    <location>
        <begin position="195"/>
        <end position="218"/>
    </location>
</feature>
<evidence type="ECO:0000256" key="1">
    <source>
        <dbReference type="ARBA" id="ARBA00000085"/>
    </source>
</evidence>
<evidence type="ECO:0000256" key="3">
    <source>
        <dbReference type="ARBA" id="ARBA00022553"/>
    </source>
</evidence>
<comment type="caution">
    <text evidence="9">The sequence shown here is derived from an EMBL/GenBank/DDBJ whole genome shotgun (WGS) entry which is preliminary data.</text>
</comment>
<keyword evidence="7" id="KW-0812">Transmembrane</keyword>
<keyword evidence="6" id="KW-0902">Two-component regulatory system</keyword>
<proteinExistence type="predicted"/>
<evidence type="ECO:0000256" key="6">
    <source>
        <dbReference type="ARBA" id="ARBA00023012"/>
    </source>
</evidence>
<keyword evidence="3" id="KW-0597">Phosphoprotein</keyword>
<evidence type="ECO:0000256" key="5">
    <source>
        <dbReference type="ARBA" id="ARBA00022777"/>
    </source>
</evidence>
<evidence type="ECO:0000313" key="9">
    <source>
        <dbReference type="EMBL" id="KAA2242589.1"/>
    </source>
</evidence>
<sequence length="465" mass="53844">MKARLASTANDLFSFSKRILIFFLVILASLIAVCIFFYRNNRAAENTNYWVRHTYDVIEQTLLISSLSKNLQWEHRNHMRSTEPGGLDNYYKTNDSLIYRSKQLAGLARDNAAQEARIKDLQVWLANLQTFCDSMIVRRDQKVLTPEEFANYLRQQMVYYTEISSLLDHIRNEENHLLAQREANNDRRITLTNQFFLVVVGLLFLLLILTFVSIYYYFDKTRKAEDERNKALEKEKELNQMKSNFVSLASHEFRTPLSTILSSVSLLEQYRTTETQEKRDKHILRIKTSVRELVATLEEFLSLEKIEEGKVNPIRTAFNLRDQVNLLCENFRSVSKSGHVIRYDHHGEEQVSLDRTFIDHIITNLVSNAVKYSPENSTVTITTYADPAKVQLTVKDQGIGISPDDQQHLFERFFRASNTGNIKGTGLGLHIIKRYVELLGGTIAVKSQLNEGSEFMITLPTEDRH</sequence>
<dbReference type="InterPro" id="IPR036890">
    <property type="entry name" value="HATPase_C_sf"/>
</dbReference>
<protein>
    <recommendedName>
        <fullName evidence="2">histidine kinase</fullName>
        <ecNumber evidence="2">2.7.13.3</ecNumber>
    </recommendedName>
</protein>
<dbReference type="Pfam" id="PF00512">
    <property type="entry name" value="HisKA"/>
    <property type="match status" value="1"/>
</dbReference>
<dbReference type="CDD" id="cd00075">
    <property type="entry name" value="HATPase"/>
    <property type="match status" value="1"/>
</dbReference>
<keyword evidence="5" id="KW-0418">Kinase</keyword>
<reference evidence="9 10" key="1">
    <citation type="submission" date="2019-09" db="EMBL/GenBank/DDBJ databases">
        <title>Chitinophaga ginsengihumi sp. nov., isolated from soil of ginseng rhizosphere.</title>
        <authorList>
            <person name="Lee J."/>
        </authorList>
    </citation>
    <scope>NUCLEOTIDE SEQUENCE [LARGE SCALE GENOMIC DNA]</scope>
    <source>
        <strain evidence="9 10">BN140078</strain>
    </source>
</reference>
<accession>A0A5B2VX57</accession>
<dbReference type="InterPro" id="IPR003661">
    <property type="entry name" value="HisK_dim/P_dom"/>
</dbReference>
<reference evidence="9 10" key="2">
    <citation type="submission" date="2019-09" db="EMBL/GenBank/DDBJ databases">
        <authorList>
            <person name="Jin C."/>
        </authorList>
    </citation>
    <scope>NUCLEOTIDE SEQUENCE [LARGE SCALE GENOMIC DNA]</scope>
    <source>
        <strain evidence="9 10">BN140078</strain>
    </source>
</reference>
<dbReference type="InterPro" id="IPR007891">
    <property type="entry name" value="CHASE3"/>
</dbReference>
<dbReference type="Pfam" id="PF05227">
    <property type="entry name" value="CHASE3"/>
    <property type="match status" value="1"/>
</dbReference>
<dbReference type="GO" id="GO:0000155">
    <property type="term" value="F:phosphorelay sensor kinase activity"/>
    <property type="evidence" value="ECO:0007669"/>
    <property type="project" value="InterPro"/>
</dbReference>
<feature type="transmembrane region" description="Helical" evidence="7">
    <location>
        <begin position="20"/>
        <end position="38"/>
    </location>
</feature>
<dbReference type="Gene3D" id="3.30.565.10">
    <property type="entry name" value="Histidine kinase-like ATPase, C-terminal domain"/>
    <property type="match status" value="1"/>
</dbReference>
<evidence type="ECO:0000256" key="7">
    <source>
        <dbReference type="SAM" id="Phobius"/>
    </source>
</evidence>
<dbReference type="SMART" id="SM00388">
    <property type="entry name" value="HisKA"/>
    <property type="match status" value="1"/>
</dbReference>
<dbReference type="EC" id="2.7.13.3" evidence="2"/>
<dbReference type="Pfam" id="PF02518">
    <property type="entry name" value="HATPase_c"/>
    <property type="match status" value="1"/>
</dbReference>
<dbReference type="SUPFAM" id="SSF47384">
    <property type="entry name" value="Homodimeric domain of signal transducing histidine kinase"/>
    <property type="match status" value="1"/>
</dbReference>
<evidence type="ECO:0000256" key="2">
    <source>
        <dbReference type="ARBA" id="ARBA00012438"/>
    </source>
</evidence>
<dbReference type="InterPro" id="IPR036097">
    <property type="entry name" value="HisK_dim/P_sf"/>
</dbReference>
<dbReference type="Proteomes" id="UP000324611">
    <property type="component" value="Unassembled WGS sequence"/>
</dbReference>
<dbReference type="FunFam" id="3.30.565.10:FF:000006">
    <property type="entry name" value="Sensor histidine kinase WalK"/>
    <property type="match status" value="1"/>
</dbReference>
<gene>
    <name evidence="9" type="ORF">F0L74_08620</name>
</gene>
<evidence type="ECO:0000256" key="4">
    <source>
        <dbReference type="ARBA" id="ARBA00022679"/>
    </source>
</evidence>
<dbReference type="InterPro" id="IPR005467">
    <property type="entry name" value="His_kinase_dom"/>
</dbReference>
<organism evidence="9 10">
    <name type="scientific">Chitinophaga agrisoli</name>
    <dbReference type="NCBI Taxonomy" id="2607653"/>
    <lineage>
        <taxon>Bacteria</taxon>
        <taxon>Pseudomonadati</taxon>
        <taxon>Bacteroidota</taxon>
        <taxon>Chitinophagia</taxon>
        <taxon>Chitinophagales</taxon>
        <taxon>Chitinophagaceae</taxon>
        <taxon>Chitinophaga</taxon>
    </lineage>
</organism>
<comment type="catalytic activity">
    <reaction evidence="1">
        <text>ATP + protein L-histidine = ADP + protein N-phospho-L-histidine.</text>
        <dbReference type="EC" id="2.7.13.3"/>
    </reaction>
</comment>
<keyword evidence="7" id="KW-0472">Membrane</keyword>
<dbReference type="InterPro" id="IPR050736">
    <property type="entry name" value="Sensor_HK_Regulatory"/>
</dbReference>
<dbReference type="InterPro" id="IPR004358">
    <property type="entry name" value="Sig_transdc_His_kin-like_C"/>
</dbReference>
<evidence type="ECO:0000259" key="8">
    <source>
        <dbReference type="PROSITE" id="PS50109"/>
    </source>
</evidence>
<feature type="domain" description="Histidine kinase" evidence="8">
    <location>
        <begin position="248"/>
        <end position="463"/>
    </location>
</feature>
<dbReference type="SUPFAM" id="SSF55874">
    <property type="entry name" value="ATPase domain of HSP90 chaperone/DNA topoisomerase II/histidine kinase"/>
    <property type="match status" value="1"/>
</dbReference>
<keyword evidence="10" id="KW-1185">Reference proteome</keyword>